<keyword evidence="4 6" id="KW-0143">Chaperone</keyword>
<evidence type="ECO:0000256" key="6">
    <source>
        <dbReference type="HAMAP-Rule" id="MF_00117"/>
    </source>
</evidence>
<dbReference type="InterPro" id="IPR000397">
    <property type="entry name" value="Heat_shock_Hsp33"/>
</dbReference>
<dbReference type="SUPFAM" id="SSF64397">
    <property type="entry name" value="Hsp33 domain"/>
    <property type="match status" value="1"/>
</dbReference>
<feature type="disulfide bond" description="Redox-active" evidence="6">
    <location>
        <begin position="264"/>
        <end position="267"/>
    </location>
</feature>
<dbReference type="Gene3D" id="3.90.1280.10">
    <property type="entry name" value="HSP33 redox switch-like"/>
    <property type="match status" value="1"/>
</dbReference>
<dbReference type="Gene3D" id="3.55.30.10">
    <property type="entry name" value="Hsp33 domain"/>
    <property type="match status" value="1"/>
</dbReference>
<keyword evidence="2 6" id="KW-0862">Zinc</keyword>
<dbReference type="Gene3D" id="1.10.287.480">
    <property type="entry name" value="helix hairpin bin"/>
    <property type="match status" value="1"/>
</dbReference>
<evidence type="ECO:0000256" key="3">
    <source>
        <dbReference type="ARBA" id="ARBA00023157"/>
    </source>
</evidence>
<dbReference type="HAMAP" id="MF_00117">
    <property type="entry name" value="HslO"/>
    <property type="match status" value="1"/>
</dbReference>
<gene>
    <name evidence="6" type="primary">hslO</name>
    <name evidence="7" type="ORF">J2T60_001336</name>
</gene>
<dbReference type="PIRSF" id="PIRSF005261">
    <property type="entry name" value="Heat_shock_Hsp33"/>
    <property type="match status" value="1"/>
</dbReference>
<dbReference type="InterPro" id="IPR016153">
    <property type="entry name" value="Heat_shock_Hsp33_N"/>
</dbReference>
<accession>A0ABT1G7U3</accession>
<dbReference type="PANTHER" id="PTHR30111">
    <property type="entry name" value="33 KDA CHAPERONIN"/>
    <property type="match status" value="1"/>
</dbReference>
<organism evidence="7 8">
    <name type="scientific">Natronospira proteinivora</name>
    <dbReference type="NCBI Taxonomy" id="1807133"/>
    <lineage>
        <taxon>Bacteria</taxon>
        <taxon>Pseudomonadati</taxon>
        <taxon>Pseudomonadota</taxon>
        <taxon>Gammaproteobacteria</taxon>
        <taxon>Natronospirales</taxon>
        <taxon>Natronospiraceae</taxon>
        <taxon>Natronospira</taxon>
    </lineage>
</organism>
<dbReference type="Pfam" id="PF01430">
    <property type="entry name" value="HSP33"/>
    <property type="match status" value="1"/>
</dbReference>
<dbReference type="Proteomes" id="UP001523550">
    <property type="component" value="Unassembled WGS sequence"/>
</dbReference>
<evidence type="ECO:0000256" key="1">
    <source>
        <dbReference type="ARBA" id="ARBA00022490"/>
    </source>
</evidence>
<protein>
    <recommendedName>
        <fullName evidence="6">33 kDa chaperonin</fullName>
    </recommendedName>
    <alternativeName>
        <fullName evidence="6">Heat shock protein 33 homolog</fullName>
        <shortName evidence="6">HSP33</shortName>
    </alternativeName>
</protein>
<keyword evidence="8" id="KW-1185">Reference proteome</keyword>
<evidence type="ECO:0000256" key="5">
    <source>
        <dbReference type="ARBA" id="ARBA00023284"/>
    </source>
</evidence>
<comment type="similarity">
    <text evidence="6">Belongs to the HSP33 family.</text>
</comment>
<comment type="function">
    <text evidence="6">Redox regulated molecular chaperone. Protects both thermally unfolding and oxidatively damaged proteins from irreversible aggregation. Plays an important role in the bacterial defense system toward oxidative stress.</text>
</comment>
<evidence type="ECO:0000256" key="2">
    <source>
        <dbReference type="ARBA" id="ARBA00022833"/>
    </source>
</evidence>
<evidence type="ECO:0000313" key="7">
    <source>
        <dbReference type="EMBL" id="MCP1727371.1"/>
    </source>
</evidence>
<sequence length="298" mass="32746">MAQAGKQTDSLHRFLFEAYPVRGEVVRLDASWQAALEHQDYPEPVRQLLGQAMAASSLLASTLKFDGAMTLQVQGQGPISLLVVQCTSELVIRGTAQFEEVLPDEAGFRDLVGEGTMAITIEQEGRSERYQGIVPMEGDSLGACLEGYFARSEQLPTRMWLAADNDAASGMLLQVMPGEDEDDAGWGHTVTLAETVSEGELCHLPVEQLLHRLYHEDDVRLFEAHPVAFRCTCSRDKIADVLRRIGQEEVRDIVAEQGQVSVACQFCGRQYEFDAVDAENLFIAPDAAGDSQGSTTRH</sequence>
<dbReference type="CDD" id="cd00498">
    <property type="entry name" value="Hsp33"/>
    <property type="match status" value="1"/>
</dbReference>
<dbReference type="InterPro" id="IPR016154">
    <property type="entry name" value="Heat_shock_Hsp33_C"/>
</dbReference>
<dbReference type="RefSeq" id="WP_253447186.1">
    <property type="nucleotide sequence ID" value="NZ_JALJYF010000001.1"/>
</dbReference>
<reference evidence="7 8" key="1">
    <citation type="submission" date="2022-03" db="EMBL/GenBank/DDBJ databases">
        <title>Genomic Encyclopedia of Type Strains, Phase III (KMG-III): the genomes of soil and plant-associated and newly described type strains.</title>
        <authorList>
            <person name="Whitman W."/>
        </authorList>
    </citation>
    <scope>NUCLEOTIDE SEQUENCE [LARGE SCALE GENOMIC DNA]</scope>
    <source>
        <strain evidence="7 8">BSker1</strain>
    </source>
</reference>
<keyword evidence="3 6" id="KW-1015">Disulfide bond</keyword>
<feature type="disulfide bond" description="Redox-active" evidence="6">
    <location>
        <begin position="231"/>
        <end position="233"/>
    </location>
</feature>
<dbReference type="PANTHER" id="PTHR30111:SF1">
    <property type="entry name" value="33 KDA CHAPERONIN"/>
    <property type="match status" value="1"/>
</dbReference>
<dbReference type="SUPFAM" id="SSF118352">
    <property type="entry name" value="HSP33 redox switch-like"/>
    <property type="match status" value="1"/>
</dbReference>
<proteinExistence type="inferred from homology"/>
<evidence type="ECO:0000313" key="8">
    <source>
        <dbReference type="Proteomes" id="UP001523550"/>
    </source>
</evidence>
<name>A0ABT1G7U3_9GAMM</name>
<dbReference type="EMBL" id="JALJYF010000001">
    <property type="protein sequence ID" value="MCP1727371.1"/>
    <property type="molecule type" value="Genomic_DNA"/>
</dbReference>
<keyword evidence="1 6" id="KW-0963">Cytoplasm</keyword>
<comment type="subcellular location">
    <subcellularLocation>
        <location evidence="6">Cytoplasm</location>
    </subcellularLocation>
</comment>
<comment type="caution">
    <text evidence="7">The sequence shown here is derived from an EMBL/GenBank/DDBJ whole genome shotgun (WGS) entry which is preliminary data.</text>
</comment>
<comment type="PTM">
    <text evidence="6">Under oxidizing conditions two disulfide bonds are formed involving the reactive cysteines. Under reducing conditions zinc is bound to the reactive cysteines and the protein is inactive.</text>
</comment>
<dbReference type="NCBIfam" id="NF001033">
    <property type="entry name" value="PRK00114.1"/>
    <property type="match status" value="1"/>
</dbReference>
<dbReference type="InterPro" id="IPR023212">
    <property type="entry name" value="Hsp33_helix_hairpin_bin_dom_sf"/>
</dbReference>
<evidence type="ECO:0000256" key="4">
    <source>
        <dbReference type="ARBA" id="ARBA00023186"/>
    </source>
</evidence>
<keyword evidence="5 6" id="KW-0676">Redox-active center</keyword>